<dbReference type="GO" id="GO:0050661">
    <property type="term" value="F:NADP binding"/>
    <property type="evidence" value="ECO:0007669"/>
    <property type="project" value="TreeGrafter"/>
</dbReference>
<keyword evidence="3" id="KW-0560">Oxidoreductase</keyword>
<organism evidence="7 8">
    <name type="scientific">Tilletia horrida</name>
    <dbReference type="NCBI Taxonomy" id="155126"/>
    <lineage>
        <taxon>Eukaryota</taxon>
        <taxon>Fungi</taxon>
        <taxon>Dikarya</taxon>
        <taxon>Basidiomycota</taxon>
        <taxon>Ustilaginomycotina</taxon>
        <taxon>Exobasidiomycetes</taxon>
        <taxon>Tilletiales</taxon>
        <taxon>Tilletiaceae</taxon>
        <taxon>Tilletia</taxon>
    </lineage>
</organism>
<dbReference type="Pfam" id="PF08546">
    <property type="entry name" value="ApbA_C"/>
    <property type="match status" value="2"/>
</dbReference>
<feature type="region of interest" description="Disordered" evidence="4">
    <location>
        <begin position="486"/>
        <end position="505"/>
    </location>
</feature>
<gene>
    <name evidence="7" type="primary">PAN5</name>
    <name evidence="7" type="ORF">OC842_000950</name>
</gene>
<dbReference type="GO" id="GO:0005737">
    <property type="term" value="C:cytoplasm"/>
    <property type="evidence" value="ECO:0007669"/>
    <property type="project" value="TreeGrafter"/>
</dbReference>
<feature type="compositionally biased region" description="Polar residues" evidence="4">
    <location>
        <begin position="623"/>
        <end position="641"/>
    </location>
</feature>
<reference evidence="7" key="1">
    <citation type="journal article" date="2023" name="PhytoFront">
        <title>Draft Genome Resources of Seven Strains of Tilletia horrida, Causal Agent of Kernel Smut of Rice.</title>
        <authorList>
            <person name="Khanal S."/>
            <person name="Antony Babu S."/>
            <person name="Zhou X.G."/>
        </authorList>
    </citation>
    <scope>NUCLEOTIDE SEQUENCE</scope>
    <source>
        <strain evidence="7">TX3</strain>
    </source>
</reference>
<feature type="region of interest" description="Disordered" evidence="4">
    <location>
        <begin position="603"/>
        <end position="642"/>
    </location>
</feature>
<feature type="domain" description="Ketopantoate reductase C-terminal" evidence="6">
    <location>
        <begin position="406"/>
        <end position="560"/>
    </location>
</feature>
<evidence type="ECO:0000256" key="4">
    <source>
        <dbReference type="SAM" id="MobiDB-lite"/>
    </source>
</evidence>
<comment type="caution">
    <text evidence="7">The sequence shown here is derived from an EMBL/GenBank/DDBJ whole genome shotgun (WGS) entry which is preliminary data.</text>
</comment>
<proteinExistence type="inferred from homology"/>
<dbReference type="Gene3D" id="3.40.50.720">
    <property type="entry name" value="NAD(P)-binding Rossmann-like Domain"/>
    <property type="match status" value="1"/>
</dbReference>
<dbReference type="Pfam" id="PF02558">
    <property type="entry name" value="ApbA"/>
    <property type="match status" value="1"/>
</dbReference>
<dbReference type="GO" id="GO:0008677">
    <property type="term" value="F:2-dehydropantoate 2-reductase activity"/>
    <property type="evidence" value="ECO:0007669"/>
    <property type="project" value="TreeGrafter"/>
</dbReference>
<comment type="similarity">
    <text evidence="1">Belongs to the ketopantoate reductase family.</text>
</comment>
<dbReference type="InterPro" id="IPR036291">
    <property type="entry name" value="NAD(P)-bd_dom_sf"/>
</dbReference>
<dbReference type="Gene3D" id="1.10.1040.10">
    <property type="entry name" value="N-(1-d-carboxylethyl)-l-norvaline Dehydrogenase, domain 2"/>
    <property type="match status" value="1"/>
</dbReference>
<evidence type="ECO:0000259" key="5">
    <source>
        <dbReference type="Pfam" id="PF02558"/>
    </source>
</evidence>
<dbReference type="InterPro" id="IPR013332">
    <property type="entry name" value="KPR_N"/>
</dbReference>
<evidence type="ECO:0000313" key="7">
    <source>
        <dbReference type="EMBL" id="KAK0539528.1"/>
    </source>
</evidence>
<dbReference type="InterPro" id="IPR013752">
    <property type="entry name" value="KPA_reductase"/>
</dbReference>
<feature type="domain" description="Ketopantoate reductase N-terminal" evidence="5">
    <location>
        <begin position="153"/>
        <end position="249"/>
    </location>
</feature>
<protein>
    <submittedName>
        <fullName evidence="7">2-dehydropantoate 2-reductase (Ketopantoate reductase) (KPA reductase) (KPR)</fullName>
    </submittedName>
</protein>
<evidence type="ECO:0000313" key="8">
    <source>
        <dbReference type="Proteomes" id="UP001176521"/>
    </source>
</evidence>
<evidence type="ECO:0000259" key="6">
    <source>
        <dbReference type="Pfam" id="PF08546"/>
    </source>
</evidence>
<feature type="domain" description="Ketopantoate reductase C-terminal" evidence="6">
    <location>
        <begin position="349"/>
        <end position="381"/>
    </location>
</feature>
<dbReference type="SUPFAM" id="SSF51735">
    <property type="entry name" value="NAD(P)-binding Rossmann-fold domains"/>
    <property type="match status" value="1"/>
</dbReference>
<dbReference type="PANTHER" id="PTHR43765:SF2">
    <property type="entry name" value="2-DEHYDROPANTOATE 2-REDUCTASE"/>
    <property type="match status" value="1"/>
</dbReference>
<dbReference type="InterPro" id="IPR008927">
    <property type="entry name" value="6-PGluconate_DH-like_C_sf"/>
</dbReference>
<dbReference type="AlphaFoldDB" id="A0AAN6JN02"/>
<keyword evidence="2" id="KW-0521">NADP</keyword>
<keyword evidence="8" id="KW-1185">Reference proteome</keyword>
<sequence>MQIHILGGGAIGQLLAFHLTRTLRAAAAASGTARAPPAYLQPYLPSPESSGTTIHIRNPGIAQRLSDEGGIVTLEHNGIQRSEEGLVIQGGLGALPDAPPATLPPGTRTSGPNSRMGWRRWKRIMRASAEHQLRQHELTERDLARSGVSLFEPHRGPDAHIDALFLCTKADTASFALESLLPRLSARSTLVLTQNGLGLADVLIAKHFPDPEHRPFIILSSLTHGLYRTRQSNLHAVHASLGEIHFGVIPDRRFHGISGGMEQSAPWPSEAEEDSTLQQRRATWPPDTLTLEHIQRHFEIASSNPARHFAHRDPSLEPPPHEASSLVQTIALLLGAEELKASWVPMPDFHRRALRKLAINACINPLTALLECQNGALVANHAPTSVGTWDDEQVREQSAADRERGAECRAIMRDVCQEISAVVQERAERSWWASKSTEAAASSTDAEVMAPAAWSAADVLVSSAPSSSTSTFQVDAVEEPPLLAQGLTDNSQLPSTRSDGPPPLHPTLTADALFAEVERVLLLVKDNFSSMYQDVVLHGRASSEITFVNGYVRRLADALNEERFRVGADKMHMKAVNTPINRMLERLVVAKCDLFGSLGLHSSASTSQSAERGQGHNEKGAESSVTGGSSNKMIRSPSFPTFPSRKFDLSKIRVPDRERVGQRKNRAGGHGRLWEYRKLIQLFREKEKRVHREETQLHMKHH</sequence>
<dbReference type="EMBL" id="JAPDMQ010000030">
    <property type="protein sequence ID" value="KAK0539528.1"/>
    <property type="molecule type" value="Genomic_DNA"/>
</dbReference>
<dbReference type="SUPFAM" id="SSF48179">
    <property type="entry name" value="6-phosphogluconate dehydrogenase C-terminal domain-like"/>
    <property type="match status" value="1"/>
</dbReference>
<dbReference type="Proteomes" id="UP001176521">
    <property type="component" value="Unassembled WGS sequence"/>
</dbReference>
<dbReference type="InterPro" id="IPR050838">
    <property type="entry name" value="Ketopantoate_reductase"/>
</dbReference>
<evidence type="ECO:0000256" key="2">
    <source>
        <dbReference type="ARBA" id="ARBA00022857"/>
    </source>
</evidence>
<dbReference type="InterPro" id="IPR013328">
    <property type="entry name" value="6PGD_dom2"/>
</dbReference>
<feature type="compositionally biased region" description="Polar residues" evidence="4">
    <location>
        <begin position="487"/>
        <end position="498"/>
    </location>
</feature>
<evidence type="ECO:0000256" key="3">
    <source>
        <dbReference type="ARBA" id="ARBA00023002"/>
    </source>
</evidence>
<name>A0AAN6JN02_9BASI</name>
<evidence type="ECO:0000256" key="1">
    <source>
        <dbReference type="ARBA" id="ARBA00007870"/>
    </source>
</evidence>
<accession>A0AAN6JN02</accession>
<dbReference type="PANTHER" id="PTHR43765">
    <property type="entry name" value="2-DEHYDROPANTOATE 2-REDUCTASE-RELATED"/>
    <property type="match status" value="1"/>
</dbReference>